<accession>A0A211USK4</accession>
<dbReference type="Proteomes" id="UP000284767">
    <property type="component" value="Unassembled WGS sequence"/>
</dbReference>
<dbReference type="AlphaFoldDB" id="A0A211USK4"/>
<evidence type="ECO:0000313" key="3">
    <source>
        <dbReference type="EMBL" id="RPM02879.1"/>
    </source>
</evidence>
<evidence type="ECO:0000313" key="4">
    <source>
        <dbReference type="Proteomes" id="UP000194857"/>
    </source>
</evidence>
<dbReference type="Proteomes" id="UP000194857">
    <property type="component" value="Unassembled WGS sequence"/>
</dbReference>
<reference evidence="1 4" key="1">
    <citation type="submission" date="2017-05" db="EMBL/GenBank/DDBJ databases">
        <authorList>
            <person name="Song R."/>
            <person name="Chenine A.L."/>
            <person name="Ruprecht R.M."/>
        </authorList>
    </citation>
    <scope>NUCLEOTIDE SEQUENCE [LARGE SCALE GENOMIC DNA]</scope>
    <source>
        <strain evidence="1 4">S567_C10_BS</strain>
    </source>
</reference>
<reference evidence="2 5" key="3">
    <citation type="submission" date="2018-07" db="EMBL/GenBank/DDBJ databases">
        <title>Mechanisms of high-level aminoglycoside resistance among Gram-negative pathogens in Brazil.</title>
        <authorList>
            <person name="Ballaben A.S."/>
            <person name="Darini A.L.C."/>
            <person name="Doi Y."/>
        </authorList>
    </citation>
    <scope>NUCLEOTIDE SEQUENCE [LARGE SCALE GENOMIC DNA]</scope>
    <source>
        <strain evidence="2 5">B2-305</strain>
    </source>
</reference>
<dbReference type="GO" id="GO:0004527">
    <property type="term" value="F:exonuclease activity"/>
    <property type="evidence" value="ECO:0007669"/>
    <property type="project" value="UniProtKB-KW"/>
</dbReference>
<reference evidence="3 6" key="4">
    <citation type="submission" date="2019-01" db="EMBL/GenBank/DDBJ databases">
        <title>The Pseudomonas aeruginosa pan-genome provides new insights on its population structure, horizontal gene transfer and pathogenicity.</title>
        <authorList>
            <person name="Freschi L."/>
            <person name="Vincent A.T."/>
            <person name="Jeukens J."/>
            <person name="Emond-Rheault J.-G."/>
            <person name="Kukavica-Ibrulj I."/>
            <person name="Dupont M.-J."/>
            <person name="Charette S.J."/>
            <person name="Boyle B."/>
            <person name="Levesque R.C."/>
        </authorList>
    </citation>
    <scope>NUCLEOTIDE SEQUENCE [LARGE SCALE GENOMIC DNA]</scope>
    <source>
        <strain evidence="3 6">PA-W36</strain>
    </source>
</reference>
<keyword evidence="1" id="KW-0540">Nuclease</keyword>
<dbReference type="Proteomes" id="UP000253594">
    <property type="component" value="Unassembled WGS sequence"/>
</dbReference>
<reference evidence="3 6" key="2">
    <citation type="submission" date="2017-08" db="EMBL/GenBank/DDBJ databases">
        <authorList>
            <person name="Feschi L."/>
            <person name="Jeukens J."/>
            <person name="Emond-Rheault J.-G."/>
            <person name="Kukavica-Ibrulj I."/>
            <person name="Boyle B."/>
            <person name="Levesque R.C."/>
        </authorList>
    </citation>
    <scope>NUCLEOTIDE SEQUENCE [LARGE SCALE GENOMIC DNA]</scope>
    <source>
        <strain evidence="3 6">PA-W36</strain>
    </source>
</reference>
<dbReference type="EMBL" id="NFFZ01000038">
    <property type="protein sequence ID" value="OTI54844.1"/>
    <property type="molecule type" value="Genomic_DNA"/>
</dbReference>
<evidence type="ECO:0000313" key="1">
    <source>
        <dbReference type="EMBL" id="OTI54844.1"/>
    </source>
</evidence>
<name>A0A211USK4_PSEAI</name>
<keyword evidence="1" id="KW-0378">Hydrolase</keyword>
<evidence type="ECO:0000313" key="6">
    <source>
        <dbReference type="Proteomes" id="UP000284767"/>
    </source>
</evidence>
<evidence type="ECO:0000313" key="2">
    <source>
        <dbReference type="EMBL" id="RCI72637.1"/>
    </source>
</evidence>
<organism evidence="1 4">
    <name type="scientific">Pseudomonas aeruginosa</name>
    <dbReference type="NCBI Taxonomy" id="287"/>
    <lineage>
        <taxon>Bacteria</taxon>
        <taxon>Pseudomonadati</taxon>
        <taxon>Pseudomonadota</taxon>
        <taxon>Gammaproteobacteria</taxon>
        <taxon>Pseudomonadales</taxon>
        <taxon>Pseudomonadaceae</taxon>
        <taxon>Pseudomonas</taxon>
    </lineage>
</organism>
<dbReference type="EMBL" id="NSNE01000035">
    <property type="protein sequence ID" value="RPM02879.1"/>
    <property type="molecule type" value="Genomic_DNA"/>
</dbReference>
<gene>
    <name evidence="1" type="ORF">CAZ10_36245</name>
    <name evidence="2" type="ORF">DT376_22670</name>
    <name evidence="3" type="ORF">IPC1295_32350</name>
</gene>
<sequence>MQGLAQVPVGGMYEAHGTLVESGGAVARIPYMRQQKERAGQASL</sequence>
<comment type="caution">
    <text evidence="1">The sequence shown here is derived from an EMBL/GenBank/DDBJ whole genome shotgun (WGS) entry which is preliminary data.</text>
</comment>
<evidence type="ECO:0000313" key="5">
    <source>
        <dbReference type="Proteomes" id="UP000253594"/>
    </source>
</evidence>
<dbReference type="EMBL" id="QORE01000876">
    <property type="protein sequence ID" value="RCI72637.1"/>
    <property type="molecule type" value="Genomic_DNA"/>
</dbReference>
<protein>
    <submittedName>
        <fullName evidence="1">Exonuclease SbcD</fullName>
    </submittedName>
</protein>
<keyword evidence="1" id="KW-0269">Exonuclease</keyword>
<proteinExistence type="predicted"/>